<dbReference type="AlphaFoldDB" id="A0A8H5Z1N9"/>
<reference evidence="2 3" key="1">
    <citation type="submission" date="2020-05" db="EMBL/GenBank/DDBJ databases">
        <title>Identification and distribution of gene clusters putatively required for synthesis of sphingolipid metabolism inhibitors in phylogenetically diverse species of the filamentous fungus Fusarium.</title>
        <authorList>
            <person name="Kim H.-S."/>
            <person name="Busman M."/>
            <person name="Brown D.W."/>
            <person name="Divon H."/>
            <person name="Uhlig S."/>
            <person name="Proctor R.H."/>
        </authorList>
    </citation>
    <scope>NUCLEOTIDE SEQUENCE [LARGE SCALE GENOMIC DNA]</scope>
    <source>
        <strain evidence="2 3">NRRL 26131</strain>
    </source>
</reference>
<comment type="caution">
    <text evidence="2">The sequence shown here is derived from an EMBL/GenBank/DDBJ whole genome shotgun (WGS) entry which is preliminary data.</text>
</comment>
<dbReference type="Proteomes" id="UP000532311">
    <property type="component" value="Unassembled WGS sequence"/>
</dbReference>
<evidence type="ECO:0000313" key="2">
    <source>
        <dbReference type="EMBL" id="KAF5721546.1"/>
    </source>
</evidence>
<accession>A0A8H5Z1N9</accession>
<sequence length="384" mass="43715">MSSTDTVLLQPPWAPKPEKPEEPVEPWFRTAYKWKREQIFDWMKEMAAAGGDTPEEKEARVLLTAIHERLAQLSLPAGSLFKDKTRRPDSHISRNVNLDWKREDETQSRFNVSPMSFSQIVKTFTGPVPDWWCPYDLIGLFLSLLGPAPSTATKYNFYLPLTAVYGRWCARIAGKPERSWKWKPDHKGEGTLPNVFQCTWSLEVDDKTKQHWGKYFLGASTAGDRWEWKITEKNPKSPTYTGAWRQRVEEARFNMLFRCQKIGMVKESAYRDKSAPSQTDANGTMTPYGNCAETYPFIMIFSSSMSGLALQKHFLGDAEWADYTAVRDTAIWKNLMAPCLNCQVLITQAKATLSKFDIETGQGTPPKPPTPELVPEARVLSVEA</sequence>
<evidence type="ECO:0000256" key="1">
    <source>
        <dbReference type="SAM" id="MobiDB-lite"/>
    </source>
</evidence>
<keyword evidence="3" id="KW-1185">Reference proteome</keyword>
<gene>
    <name evidence="2" type="ORF">FGLOB1_197</name>
</gene>
<proteinExistence type="predicted"/>
<evidence type="ECO:0000313" key="3">
    <source>
        <dbReference type="Proteomes" id="UP000532311"/>
    </source>
</evidence>
<organism evidence="2 3">
    <name type="scientific">Fusarium globosum</name>
    <dbReference type="NCBI Taxonomy" id="78864"/>
    <lineage>
        <taxon>Eukaryota</taxon>
        <taxon>Fungi</taxon>
        <taxon>Dikarya</taxon>
        <taxon>Ascomycota</taxon>
        <taxon>Pezizomycotina</taxon>
        <taxon>Sordariomycetes</taxon>
        <taxon>Hypocreomycetidae</taxon>
        <taxon>Hypocreales</taxon>
        <taxon>Nectriaceae</taxon>
        <taxon>Fusarium</taxon>
        <taxon>Fusarium fujikuroi species complex</taxon>
    </lineage>
</organism>
<name>A0A8H5Z1N9_9HYPO</name>
<dbReference type="EMBL" id="JAAQPF010000006">
    <property type="protein sequence ID" value="KAF5721546.1"/>
    <property type="molecule type" value="Genomic_DNA"/>
</dbReference>
<protein>
    <submittedName>
        <fullName evidence="2">Uncharacterized protein</fullName>
    </submittedName>
</protein>
<feature type="region of interest" description="Disordered" evidence="1">
    <location>
        <begin position="1"/>
        <end position="24"/>
    </location>
</feature>